<dbReference type="GeneID" id="37009143"/>
<dbReference type="Proteomes" id="UP000244309">
    <property type="component" value="Unassembled WGS sequence"/>
</dbReference>
<dbReference type="VEuPathDB" id="FungiDB:CXQ85_003813"/>
<evidence type="ECO:0000313" key="1">
    <source>
        <dbReference type="EMBL" id="PVH23523.1"/>
    </source>
</evidence>
<keyword evidence="2" id="KW-1185">Reference proteome</keyword>
<proteinExistence type="predicted"/>
<protein>
    <submittedName>
        <fullName evidence="1">Uncharacterized protein</fullName>
    </submittedName>
</protein>
<dbReference type="AlphaFoldDB" id="A0A2V1B188"/>
<sequence length="614" mass="69621">MKGMLSGRKGYKFNVMYLLCELSETELNNDMNNCRLETFYLFEEFTSSSFSYSKVAVSVFEELQKLPSSYVSHTTRLCHVKDSVLAVTEFQIKHEGDCNKIEILTSREDQYDDVALMEPSIVCAIVDTRLLTAYDDRFRSARKPWGCLVTESHGNLFECDISGSSLTRSLYCPGDKFQTRTTTGLGNDRRGFVNLQVKSFNPGTFANKTPDPIIAWGMKLSEVFRLELQCQSSKPLPTSSLVVTRVTTELLEVASYKGREQKSFCAEAPKSLYVWLLSEKRCFEKLGRPVFDTDTVFQIPSGLYNGTLPTIEPTSYSQSMARIYAIKFVVEFVDLKDEFDKQSLEAIVDVNIAKIYSEDTVQDMDRQLHVSSSSESASSHERIYFADHDGISIDVSMLQRELLGENGSSEYLIERWQVWAFPVDHQWISITGIKYVNAEAERYLAKIHRALSVRNANSEAAIKFKFFKGWSESHEDIGYVFGMPMVTYKGRFTFTLPASLRRVLEAFYRGPAQTPSERASLVASSDSSFAIVSQGVRVSDFLKLQAVYALLPDEIPQDHFRKLSMKLLMEESELRSTGRSSTYGSDCVTHMFPYTSVENEFRLLGTSKPPQCVL</sequence>
<name>A0A2V1B188_9ASCO</name>
<evidence type="ECO:0000313" key="2">
    <source>
        <dbReference type="Proteomes" id="UP000244309"/>
    </source>
</evidence>
<comment type="caution">
    <text evidence="1">The sequence shown here is derived from an EMBL/GenBank/DDBJ whole genome shotgun (WGS) entry which is preliminary data.</text>
</comment>
<organism evidence="1 2">
    <name type="scientific">Candidozyma haemuli</name>
    <dbReference type="NCBI Taxonomy" id="45357"/>
    <lineage>
        <taxon>Eukaryota</taxon>
        <taxon>Fungi</taxon>
        <taxon>Dikarya</taxon>
        <taxon>Ascomycota</taxon>
        <taxon>Saccharomycotina</taxon>
        <taxon>Pichiomycetes</taxon>
        <taxon>Metschnikowiaceae</taxon>
        <taxon>Candidozyma</taxon>
    </lineage>
</organism>
<gene>
    <name evidence="1" type="ORF">CXQ85_003813</name>
</gene>
<accession>A0A2V1B188</accession>
<dbReference type="RefSeq" id="XP_025344463.1">
    <property type="nucleotide sequence ID" value="XM_025487447.1"/>
</dbReference>
<dbReference type="EMBL" id="PKFO01000011">
    <property type="protein sequence ID" value="PVH23523.1"/>
    <property type="molecule type" value="Genomic_DNA"/>
</dbReference>
<reference evidence="1 2" key="1">
    <citation type="submission" date="2017-12" db="EMBL/GenBank/DDBJ databases">
        <title>Genome Sequence of a Multidrug-Resistant Candida haemulonii Isolate from a Patient with Chronic Leg Ulcers in Israel.</title>
        <authorList>
            <person name="Chow N.A."/>
            <person name="Gade L."/>
            <person name="Batra D."/>
            <person name="Rowe L.A."/>
            <person name="Ben-Ami R."/>
            <person name="Loparev V.N."/>
            <person name="Litvintseva A.P."/>
        </authorList>
    </citation>
    <scope>NUCLEOTIDE SEQUENCE [LARGE SCALE GENOMIC DNA]</scope>
    <source>
        <strain evidence="1 2">B11899</strain>
    </source>
</reference>